<dbReference type="RefSeq" id="WP_193116112.1">
    <property type="nucleotide sequence ID" value="NZ_BAAAIR010000017.1"/>
</dbReference>
<evidence type="ECO:0000313" key="4">
    <source>
        <dbReference type="EMBL" id="MFC5295943.1"/>
    </source>
</evidence>
<feature type="DNA-binding region" description="H-T-H motif" evidence="2">
    <location>
        <begin position="35"/>
        <end position="54"/>
    </location>
</feature>
<dbReference type="Proteomes" id="UP001595937">
    <property type="component" value="Unassembled WGS sequence"/>
</dbReference>
<feature type="domain" description="HTH tetR-type" evidence="3">
    <location>
        <begin position="12"/>
        <end position="72"/>
    </location>
</feature>
<dbReference type="PROSITE" id="PS50977">
    <property type="entry name" value="HTH_TETR_2"/>
    <property type="match status" value="1"/>
</dbReference>
<dbReference type="InterPro" id="IPR009057">
    <property type="entry name" value="Homeodomain-like_sf"/>
</dbReference>
<dbReference type="Pfam" id="PF00440">
    <property type="entry name" value="TetR_N"/>
    <property type="match status" value="1"/>
</dbReference>
<evidence type="ECO:0000313" key="5">
    <source>
        <dbReference type="Proteomes" id="UP001595937"/>
    </source>
</evidence>
<evidence type="ECO:0000256" key="2">
    <source>
        <dbReference type="PROSITE-ProRule" id="PRU00335"/>
    </source>
</evidence>
<organism evidence="4 5">
    <name type="scientific">Brachybacterium tyrofermentans</name>
    <dbReference type="NCBI Taxonomy" id="47848"/>
    <lineage>
        <taxon>Bacteria</taxon>
        <taxon>Bacillati</taxon>
        <taxon>Actinomycetota</taxon>
        <taxon>Actinomycetes</taxon>
        <taxon>Micrococcales</taxon>
        <taxon>Dermabacteraceae</taxon>
        <taxon>Brachybacterium</taxon>
    </lineage>
</organism>
<sequence length="210" mass="22381">MSTSKTLRTGSPQKRSAILLAARELFVTDGFDRSSVDAIAALAGVSKRTVYDYFGDKQTLLRAVFDGLGQSLLATIRSTLDDTLGDVAAADQLEPALIDFSMRIANDWLDSADYATLQGLARTDSERLPSSKDSPLSDEPEEAIGARFATLADAGLLEVPDARLAADHYIGLTFAATINRLGTANAAADSRVQPLIVAGVRAFLRAYRVG</sequence>
<comment type="caution">
    <text evidence="4">The sequence shown here is derived from an EMBL/GenBank/DDBJ whole genome shotgun (WGS) entry which is preliminary data.</text>
</comment>
<dbReference type="InterPro" id="IPR001647">
    <property type="entry name" value="HTH_TetR"/>
</dbReference>
<dbReference type="PANTHER" id="PTHR30055:SF146">
    <property type="entry name" value="HTH-TYPE TRANSCRIPTIONAL DUAL REGULATOR CECR"/>
    <property type="match status" value="1"/>
</dbReference>
<gene>
    <name evidence="4" type="ORF">ACFPK8_00260</name>
</gene>
<keyword evidence="1 2" id="KW-0238">DNA-binding</keyword>
<proteinExistence type="predicted"/>
<evidence type="ECO:0000256" key="1">
    <source>
        <dbReference type="ARBA" id="ARBA00023125"/>
    </source>
</evidence>
<dbReference type="GeneID" id="303296300"/>
<protein>
    <submittedName>
        <fullName evidence="4">TetR/AcrR family transcriptional regulator</fullName>
    </submittedName>
</protein>
<dbReference type="InterPro" id="IPR050109">
    <property type="entry name" value="HTH-type_TetR-like_transc_reg"/>
</dbReference>
<dbReference type="Gene3D" id="1.10.357.10">
    <property type="entry name" value="Tetracycline Repressor, domain 2"/>
    <property type="match status" value="1"/>
</dbReference>
<dbReference type="EMBL" id="JBHSLN010000003">
    <property type="protein sequence ID" value="MFC5295943.1"/>
    <property type="molecule type" value="Genomic_DNA"/>
</dbReference>
<keyword evidence="5" id="KW-1185">Reference proteome</keyword>
<dbReference type="InterPro" id="IPR023772">
    <property type="entry name" value="DNA-bd_HTH_TetR-type_CS"/>
</dbReference>
<dbReference type="PRINTS" id="PR00455">
    <property type="entry name" value="HTHTETR"/>
</dbReference>
<reference evidence="5" key="1">
    <citation type="journal article" date="2019" name="Int. J. Syst. Evol. Microbiol.">
        <title>The Global Catalogue of Microorganisms (GCM) 10K type strain sequencing project: providing services to taxonomists for standard genome sequencing and annotation.</title>
        <authorList>
            <consortium name="The Broad Institute Genomics Platform"/>
            <consortium name="The Broad Institute Genome Sequencing Center for Infectious Disease"/>
            <person name="Wu L."/>
            <person name="Ma J."/>
        </authorList>
    </citation>
    <scope>NUCLEOTIDE SEQUENCE [LARGE SCALE GENOMIC DNA]</scope>
    <source>
        <strain evidence="5">CGMCC 1.16455</strain>
    </source>
</reference>
<dbReference type="InterPro" id="IPR039536">
    <property type="entry name" value="TetR_C_Proteobacteria"/>
</dbReference>
<dbReference type="PANTHER" id="PTHR30055">
    <property type="entry name" value="HTH-TYPE TRANSCRIPTIONAL REGULATOR RUTR"/>
    <property type="match status" value="1"/>
</dbReference>
<dbReference type="SUPFAM" id="SSF46689">
    <property type="entry name" value="Homeodomain-like"/>
    <property type="match status" value="1"/>
</dbReference>
<name>A0ABW0F9Y0_9MICO</name>
<accession>A0ABW0F9Y0</accession>
<dbReference type="Pfam" id="PF14246">
    <property type="entry name" value="TetR_C_7"/>
    <property type="match status" value="1"/>
</dbReference>
<dbReference type="PROSITE" id="PS01081">
    <property type="entry name" value="HTH_TETR_1"/>
    <property type="match status" value="1"/>
</dbReference>
<evidence type="ECO:0000259" key="3">
    <source>
        <dbReference type="PROSITE" id="PS50977"/>
    </source>
</evidence>